<feature type="domain" description="Stress-response A/B barrel" evidence="2">
    <location>
        <begin position="51"/>
        <end position="160"/>
    </location>
</feature>
<dbReference type="Pfam" id="PF07876">
    <property type="entry name" value="Dabb"/>
    <property type="match status" value="1"/>
</dbReference>
<organism evidence="3 4">
    <name type="scientific">Paraburkholderia humisilvae</name>
    <dbReference type="NCBI Taxonomy" id="627669"/>
    <lineage>
        <taxon>Bacteria</taxon>
        <taxon>Pseudomonadati</taxon>
        <taxon>Pseudomonadota</taxon>
        <taxon>Betaproteobacteria</taxon>
        <taxon>Burkholderiales</taxon>
        <taxon>Burkholderiaceae</taxon>
        <taxon>Paraburkholderia</taxon>
    </lineage>
</organism>
<dbReference type="Gene3D" id="3.30.70.100">
    <property type="match status" value="1"/>
</dbReference>
<dbReference type="InterPro" id="IPR011008">
    <property type="entry name" value="Dimeric_a/b-barrel"/>
</dbReference>
<dbReference type="InterPro" id="IPR013097">
    <property type="entry name" value="Dabb"/>
</dbReference>
<sequence length="174" mass="19495">MKLKSLVLGLGCCALPRLAVSDALLAEYLAREQQKVGVEMFTSENYKVGLVRHIVLFKYKKSVTLAERNEIKLRFLALKTESLMNGHRYIKSIEAGDQVSGEGLSRGVVHVFVVTFLSEGSRNYYVGDPLVKDPLYYDAAHADFKKFVGRFLSEVTVVDYRPGDSKEQQVLSAN</sequence>
<dbReference type="AlphaFoldDB" id="A0A6J5F731"/>
<accession>A0A6J5F731</accession>
<evidence type="ECO:0000313" key="4">
    <source>
        <dbReference type="Proteomes" id="UP000494363"/>
    </source>
</evidence>
<dbReference type="SUPFAM" id="SSF54909">
    <property type="entry name" value="Dimeric alpha+beta barrel"/>
    <property type="match status" value="1"/>
</dbReference>
<evidence type="ECO:0000313" key="3">
    <source>
        <dbReference type="EMBL" id="CAB3774700.1"/>
    </source>
</evidence>
<dbReference type="EMBL" id="CADIKH010000154">
    <property type="protein sequence ID" value="CAB3774700.1"/>
    <property type="molecule type" value="Genomic_DNA"/>
</dbReference>
<feature type="chain" id="PRO_5026777007" description="Stress-response A/B barrel domain-containing protein" evidence="1">
    <location>
        <begin position="20"/>
        <end position="174"/>
    </location>
</feature>
<evidence type="ECO:0000259" key="2">
    <source>
        <dbReference type="PROSITE" id="PS51502"/>
    </source>
</evidence>
<name>A0A6J5F731_9BURK</name>
<keyword evidence="4" id="KW-1185">Reference proteome</keyword>
<proteinExistence type="predicted"/>
<dbReference type="Proteomes" id="UP000494363">
    <property type="component" value="Unassembled WGS sequence"/>
</dbReference>
<keyword evidence="1" id="KW-0732">Signal</keyword>
<evidence type="ECO:0000256" key="1">
    <source>
        <dbReference type="SAM" id="SignalP"/>
    </source>
</evidence>
<reference evidence="3 4" key="1">
    <citation type="submission" date="2020-04" db="EMBL/GenBank/DDBJ databases">
        <authorList>
            <person name="De Canck E."/>
        </authorList>
    </citation>
    <scope>NUCLEOTIDE SEQUENCE [LARGE SCALE GENOMIC DNA]</scope>
    <source>
        <strain evidence="3 4">LMG 29542</strain>
    </source>
</reference>
<dbReference type="SMART" id="SM00886">
    <property type="entry name" value="Dabb"/>
    <property type="match status" value="1"/>
</dbReference>
<feature type="signal peptide" evidence="1">
    <location>
        <begin position="1"/>
        <end position="19"/>
    </location>
</feature>
<gene>
    <name evidence="3" type="ORF">LMG29542_08078</name>
</gene>
<dbReference type="RefSeq" id="WP_175233209.1">
    <property type="nucleotide sequence ID" value="NZ_CADIKH010000154.1"/>
</dbReference>
<dbReference type="PROSITE" id="PS51502">
    <property type="entry name" value="S_R_A_B_BARREL"/>
    <property type="match status" value="1"/>
</dbReference>
<protein>
    <recommendedName>
        <fullName evidence="2">Stress-response A/B barrel domain-containing protein</fullName>
    </recommendedName>
</protein>